<gene>
    <name evidence="11" type="ORF">C8E97_5437</name>
</gene>
<keyword evidence="4" id="KW-0808">Transferase</keyword>
<dbReference type="Pfam" id="PF02518">
    <property type="entry name" value="HATPase_c"/>
    <property type="match status" value="1"/>
</dbReference>
<dbReference type="InterPro" id="IPR025828">
    <property type="entry name" value="Put_sensor_dom"/>
</dbReference>
<dbReference type="GO" id="GO:0000155">
    <property type="term" value="F:phosphorelay sensor kinase activity"/>
    <property type="evidence" value="ECO:0007669"/>
    <property type="project" value="InterPro"/>
</dbReference>
<evidence type="ECO:0000256" key="4">
    <source>
        <dbReference type="ARBA" id="ARBA00022679"/>
    </source>
</evidence>
<dbReference type="Pfam" id="PF07730">
    <property type="entry name" value="HisKA_3"/>
    <property type="match status" value="1"/>
</dbReference>
<feature type="transmembrane region" description="Helical" evidence="9">
    <location>
        <begin position="169"/>
        <end position="189"/>
    </location>
</feature>
<dbReference type="Gene3D" id="1.20.5.1930">
    <property type="match status" value="1"/>
</dbReference>
<organism evidence="11 12">
    <name type="scientific">Saccharothrix australiensis</name>
    <dbReference type="NCBI Taxonomy" id="2072"/>
    <lineage>
        <taxon>Bacteria</taxon>
        <taxon>Bacillati</taxon>
        <taxon>Actinomycetota</taxon>
        <taxon>Actinomycetes</taxon>
        <taxon>Pseudonocardiales</taxon>
        <taxon>Pseudonocardiaceae</taxon>
        <taxon>Saccharothrix</taxon>
    </lineage>
</organism>
<dbReference type="Gene3D" id="3.30.565.10">
    <property type="entry name" value="Histidine kinase-like ATPase, C-terminal domain"/>
    <property type="match status" value="1"/>
</dbReference>
<dbReference type="InterPro" id="IPR011712">
    <property type="entry name" value="Sig_transdc_His_kin_sub3_dim/P"/>
</dbReference>
<dbReference type="Proteomes" id="UP000282084">
    <property type="component" value="Unassembled WGS sequence"/>
</dbReference>
<proteinExistence type="predicted"/>
<evidence type="ECO:0000313" key="12">
    <source>
        <dbReference type="Proteomes" id="UP000282084"/>
    </source>
</evidence>
<keyword evidence="3" id="KW-0597">Phosphoprotein</keyword>
<evidence type="ECO:0000256" key="6">
    <source>
        <dbReference type="ARBA" id="ARBA00022777"/>
    </source>
</evidence>
<dbReference type="InterPro" id="IPR036890">
    <property type="entry name" value="HATPase_C_sf"/>
</dbReference>
<name>A0A495W6M2_9PSEU</name>
<evidence type="ECO:0000256" key="2">
    <source>
        <dbReference type="ARBA" id="ARBA00012438"/>
    </source>
</evidence>
<protein>
    <recommendedName>
        <fullName evidence="2">histidine kinase</fullName>
        <ecNumber evidence="2">2.7.13.3</ecNumber>
    </recommendedName>
</protein>
<keyword evidence="9" id="KW-0812">Transmembrane</keyword>
<dbReference type="InterPro" id="IPR003594">
    <property type="entry name" value="HATPase_dom"/>
</dbReference>
<dbReference type="EMBL" id="RBXO01000001">
    <property type="protein sequence ID" value="RKT56727.1"/>
    <property type="molecule type" value="Genomic_DNA"/>
</dbReference>
<dbReference type="InterPro" id="IPR050482">
    <property type="entry name" value="Sensor_HK_TwoCompSys"/>
</dbReference>
<comment type="catalytic activity">
    <reaction evidence="1">
        <text>ATP + protein L-histidine = ADP + protein N-phospho-L-histidine.</text>
        <dbReference type="EC" id="2.7.13.3"/>
    </reaction>
</comment>
<dbReference type="PANTHER" id="PTHR24421">
    <property type="entry name" value="NITRATE/NITRITE SENSOR PROTEIN NARX-RELATED"/>
    <property type="match status" value="1"/>
</dbReference>
<evidence type="ECO:0000256" key="8">
    <source>
        <dbReference type="ARBA" id="ARBA00023012"/>
    </source>
</evidence>
<feature type="transmembrane region" description="Helical" evidence="9">
    <location>
        <begin position="37"/>
        <end position="59"/>
    </location>
</feature>
<keyword evidence="9" id="KW-1133">Transmembrane helix</keyword>
<keyword evidence="12" id="KW-1185">Reference proteome</keyword>
<accession>A0A495W6M2</accession>
<sequence length="419" mass="43983">MIAGVDVQNRGMNARLAALWAAVRYLVVGAGTALLSFLALACLLIVAVLCLVGVGLPALPEALHLVRRLVDVERRRAGALLGTPIPEAYRLLDGPLSHRVGTALADPATRRDAAWLVLHGTVGLVLGGLAFGLAPSAVNHLLMPLYWWLVPGGVETSFGVVVDSWPSTSVAIAIGVGYGLLTLQLPAVARWYARVARRLLSPAKGVRLTDRVAELTASRAGALEAHGAELRRIERDLHDGAQARIAAVVMQLGIVEQIRARDPEAAFGLVRKAQDTAIDALAELRDVVRDIYPPVLSDRGLDGAVSALAARCPVPCTLDVAPIGRRPAAIEAAAYFIIAEALTNITKHAGASAASVRLAATDDTLLITVRDDGRGGADDRRGTGIVGIRRRADAFDGRAELSSPPGGPTVLRVELPCGS</sequence>
<dbReference type="CDD" id="cd16917">
    <property type="entry name" value="HATPase_UhpB-NarQ-NarX-like"/>
    <property type="match status" value="1"/>
</dbReference>
<keyword evidence="9" id="KW-0472">Membrane</keyword>
<evidence type="ECO:0000256" key="7">
    <source>
        <dbReference type="ARBA" id="ARBA00022840"/>
    </source>
</evidence>
<dbReference type="Pfam" id="PF13796">
    <property type="entry name" value="Sensor"/>
    <property type="match status" value="1"/>
</dbReference>
<feature type="transmembrane region" description="Helical" evidence="9">
    <location>
        <begin position="116"/>
        <end position="149"/>
    </location>
</feature>
<comment type="caution">
    <text evidence="11">The sequence shown here is derived from an EMBL/GenBank/DDBJ whole genome shotgun (WGS) entry which is preliminary data.</text>
</comment>
<evidence type="ECO:0000259" key="10">
    <source>
        <dbReference type="SMART" id="SM00387"/>
    </source>
</evidence>
<keyword evidence="8" id="KW-0902">Two-component regulatory system</keyword>
<keyword evidence="6 11" id="KW-0418">Kinase</keyword>
<dbReference type="PANTHER" id="PTHR24421:SF10">
    <property type="entry name" value="NITRATE_NITRITE SENSOR PROTEIN NARQ"/>
    <property type="match status" value="1"/>
</dbReference>
<dbReference type="GO" id="GO:0005524">
    <property type="term" value="F:ATP binding"/>
    <property type="evidence" value="ECO:0007669"/>
    <property type="project" value="UniProtKB-KW"/>
</dbReference>
<dbReference type="GO" id="GO:0046983">
    <property type="term" value="F:protein dimerization activity"/>
    <property type="evidence" value="ECO:0007669"/>
    <property type="project" value="InterPro"/>
</dbReference>
<keyword evidence="5" id="KW-0547">Nucleotide-binding</keyword>
<reference evidence="11 12" key="1">
    <citation type="submission" date="2018-10" db="EMBL/GenBank/DDBJ databases">
        <title>Sequencing the genomes of 1000 actinobacteria strains.</title>
        <authorList>
            <person name="Klenk H.-P."/>
        </authorList>
    </citation>
    <scope>NUCLEOTIDE SEQUENCE [LARGE SCALE GENOMIC DNA]</scope>
    <source>
        <strain evidence="11 12">DSM 43800</strain>
    </source>
</reference>
<feature type="domain" description="Histidine kinase/HSP90-like ATPase" evidence="10">
    <location>
        <begin position="329"/>
        <end position="419"/>
    </location>
</feature>
<keyword evidence="7" id="KW-0067">ATP-binding</keyword>
<dbReference type="GO" id="GO:0016020">
    <property type="term" value="C:membrane"/>
    <property type="evidence" value="ECO:0007669"/>
    <property type="project" value="InterPro"/>
</dbReference>
<evidence type="ECO:0000256" key="9">
    <source>
        <dbReference type="SAM" id="Phobius"/>
    </source>
</evidence>
<dbReference type="SUPFAM" id="SSF55874">
    <property type="entry name" value="ATPase domain of HSP90 chaperone/DNA topoisomerase II/histidine kinase"/>
    <property type="match status" value="1"/>
</dbReference>
<evidence type="ECO:0000313" key="11">
    <source>
        <dbReference type="EMBL" id="RKT56727.1"/>
    </source>
</evidence>
<evidence type="ECO:0000256" key="3">
    <source>
        <dbReference type="ARBA" id="ARBA00022553"/>
    </source>
</evidence>
<evidence type="ECO:0000256" key="1">
    <source>
        <dbReference type="ARBA" id="ARBA00000085"/>
    </source>
</evidence>
<evidence type="ECO:0000256" key="5">
    <source>
        <dbReference type="ARBA" id="ARBA00022741"/>
    </source>
</evidence>
<dbReference type="SMART" id="SM00387">
    <property type="entry name" value="HATPase_c"/>
    <property type="match status" value="1"/>
</dbReference>
<dbReference type="EC" id="2.7.13.3" evidence="2"/>
<dbReference type="AlphaFoldDB" id="A0A495W6M2"/>